<evidence type="ECO:0000256" key="1">
    <source>
        <dbReference type="SAM" id="MobiDB-lite"/>
    </source>
</evidence>
<feature type="region of interest" description="Disordered" evidence="1">
    <location>
        <begin position="18"/>
        <end position="61"/>
    </location>
</feature>
<evidence type="ECO:0000313" key="4">
    <source>
        <dbReference type="WBParaSite" id="ACAC_0001160501-mRNA-1"/>
    </source>
</evidence>
<evidence type="ECO:0000313" key="3">
    <source>
        <dbReference type="Proteomes" id="UP000035642"/>
    </source>
</evidence>
<accession>A0A158PBX6</accession>
<dbReference type="WBParaSite" id="ACAC_0001160501-mRNA-1">
    <property type="protein sequence ID" value="ACAC_0001160501-mRNA-1"/>
    <property type="gene ID" value="ACAC_0001160501"/>
</dbReference>
<dbReference type="Proteomes" id="UP000035642">
    <property type="component" value="Unassembled WGS sequence"/>
</dbReference>
<evidence type="ECO:0000256" key="2">
    <source>
        <dbReference type="SAM" id="SignalP"/>
    </source>
</evidence>
<dbReference type="AlphaFoldDB" id="A0A158PBX6"/>
<feature type="compositionally biased region" description="Polar residues" evidence="1">
    <location>
        <begin position="50"/>
        <end position="61"/>
    </location>
</feature>
<feature type="region of interest" description="Disordered" evidence="1">
    <location>
        <begin position="123"/>
        <end position="143"/>
    </location>
</feature>
<keyword evidence="2" id="KW-0732">Signal</keyword>
<feature type="signal peptide" evidence="2">
    <location>
        <begin position="1"/>
        <end position="16"/>
    </location>
</feature>
<sequence length="143" mass="14765">MVRLLVLIAVVSTALACAPSSAPTPAPPSGGGGGGGAATIKATDADDQIPTGSNPEQLNSNNEQYQIRRVIRFLEPDGFCGLARIPSRVDLALHCCWDRPTPKGYKIAKNGMVGGCAHPLTCDAEEPPKQGGDSKAGRRANTG</sequence>
<reference evidence="3" key="1">
    <citation type="submission" date="2012-09" db="EMBL/GenBank/DDBJ databases">
        <authorList>
            <person name="Martin A.A."/>
        </authorList>
    </citation>
    <scope>NUCLEOTIDE SEQUENCE</scope>
</reference>
<protein>
    <submittedName>
        <fullName evidence="4">Secreted protein</fullName>
    </submittedName>
</protein>
<reference evidence="4" key="2">
    <citation type="submission" date="2016-04" db="UniProtKB">
        <authorList>
            <consortium name="WormBaseParasite"/>
        </authorList>
    </citation>
    <scope>IDENTIFICATION</scope>
</reference>
<proteinExistence type="predicted"/>
<keyword evidence="3" id="KW-1185">Reference proteome</keyword>
<feature type="chain" id="PRO_5007630168" evidence="2">
    <location>
        <begin position="17"/>
        <end position="143"/>
    </location>
</feature>
<dbReference type="PROSITE" id="PS51257">
    <property type="entry name" value="PROKAR_LIPOPROTEIN"/>
    <property type="match status" value="1"/>
</dbReference>
<organism evidence="3 4">
    <name type="scientific">Angiostrongylus cantonensis</name>
    <name type="common">Rat lungworm</name>
    <dbReference type="NCBI Taxonomy" id="6313"/>
    <lineage>
        <taxon>Eukaryota</taxon>
        <taxon>Metazoa</taxon>
        <taxon>Ecdysozoa</taxon>
        <taxon>Nematoda</taxon>
        <taxon>Chromadorea</taxon>
        <taxon>Rhabditida</taxon>
        <taxon>Rhabditina</taxon>
        <taxon>Rhabditomorpha</taxon>
        <taxon>Strongyloidea</taxon>
        <taxon>Metastrongylidae</taxon>
        <taxon>Angiostrongylus</taxon>
    </lineage>
</organism>
<name>A0A158PBX6_ANGCA</name>